<dbReference type="GO" id="GO:0003676">
    <property type="term" value="F:nucleic acid binding"/>
    <property type="evidence" value="ECO:0007669"/>
    <property type="project" value="InterPro"/>
</dbReference>
<organism evidence="1">
    <name type="scientific">Candidatus Atribacter allofermentans</name>
    <dbReference type="NCBI Taxonomy" id="1852833"/>
    <lineage>
        <taxon>Bacteria</taxon>
        <taxon>Pseudomonadati</taxon>
        <taxon>Atribacterota</taxon>
        <taxon>Atribacteria</taxon>
        <taxon>Atribacterales</taxon>
        <taxon>Atribacteraceae</taxon>
        <taxon>Atribacter</taxon>
    </lineage>
</organism>
<dbReference type="InterPro" id="IPR036882">
    <property type="entry name" value="Alba-like_dom_sf"/>
</dbReference>
<accession>A0A1V5T426</accession>
<dbReference type="EMBL" id="MWBQ01000021">
    <property type="protein sequence ID" value="OQA61273.1"/>
    <property type="molecule type" value="Genomic_DNA"/>
</dbReference>
<name>A0A1V5T426_9BACT</name>
<dbReference type="PANTHER" id="PTHR35331:SF1">
    <property type="entry name" value="STAGE V SPORULATION PROTEIN S"/>
    <property type="match status" value="1"/>
</dbReference>
<dbReference type="PANTHER" id="PTHR35331">
    <property type="entry name" value="STAGE V SPORULATION PROTEIN S"/>
    <property type="match status" value="1"/>
</dbReference>
<reference evidence="1" key="1">
    <citation type="submission" date="2017-02" db="EMBL/GenBank/DDBJ databases">
        <title>Delving into the versatile metabolic prowess of the omnipresent phylum Bacteroidetes.</title>
        <authorList>
            <person name="Nobu M.K."/>
            <person name="Mei R."/>
            <person name="Narihiro T."/>
            <person name="Kuroda K."/>
            <person name="Liu W.-T."/>
        </authorList>
    </citation>
    <scope>NUCLEOTIDE SEQUENCE</scope>
    <source>
        <strain evidence="1">ADurb.Bin276</strain>
    </source>
</reference>
<comment type="caution">
    <text evidence="1">The sequence shown here is derived from an EMBL/GenBank/DDBJ whole genome shotgun (WGS) entry which is preliminary data.</text>
</comment>
<proteinExistence type="predicted"/>
<gene>
    <name evidence="1" type="primary">spoVS_1</name>
    <name evidence="1" type="ORF">BWY41_00224</name>
</gene>
<protein>
    <submittedName>
        <fullName evidence="1">Stage V sporulation protein S</fullName>
    </submittedName>
</protein>
<dbReference type="Gene3D" id="3.30.110.20">
    <property type="entry name" value="Alba-like domain"/>
    <property type="match status" value="1"/>
</dbReference>
<dbReference type="Pfam" id="PF04232">
    <property type="entry name" value="SpoVS"/>
    <property type="match status" value="1"/>
</dbReference>
<dbReference type="Proteomes" id="UP000485569">
    <property type="component" value="Unassembled WGS sequence"/>
</dbReference>
<sequence>MDVLKVSSKSNPNSVAGALSGIIREKQIVEIQAVGAGAVNQAIKAISIARGFLAPNGIDLVCIPAFTDIIIDGEERTAIKLIAKPWNK</sequence>
<dbReference type="InterPro" id="IPR007347">
    <property type="entry name" value="SpoVS"/>
</dbReference>
<dbReference type="AlphaFoldDB" id="A0A1V5T426"/>
<evidence type="ECO:0000313" key="1">
    <source>
        <dbReference type="EMBL" id="OQA61273.1"/>
    </source>
</evidence>